<organism evidence="2 3">
    <name type="scientific">Synaphobranchus kaupii</name>
    <name type="common">Kaup's arrowtooth eel</name>
    <dbReference type="NCBI Taxonomy" id="118154"/>
    <lineage>
        <taxon>Eukaryota</taxon>
        <taxon>Metazoa</taxon>
        <taxon>Chordata</taxon>
        <taxon>Craniata</taxon>
        <taxon>Vertebrata</taxon>
        <taxon>Euteleostomi</taxon>
        <taxon>Actinopterygii</taxon>
        <taxon>Neopterygii</taxon>
        <taxon>Teleostei</taxon>
        <taxon>Anguilliformes</taxon>
        <taxon>Synaphobranchidae</taxon>
        <taxon>Synaphobranchus</taxon>
    </lineage>
</organism>
<proteinExistence type="predicted"/>
<evidence type="ECO:0000256" key="1">
    <source>
        <dbReference type="SAM" id="MobiDB-lite"/>
    </source>
</evidence>
<gene>
    <name evidence="2" type="ORF">SKAU_G00173760</name>
</gene>
<feature type="region of interest" description="Disordered" evidence="1">
    <location>
        <begin position="1"/>
        <end position="39"/>
    </location>
</feature>
<comment type="caution">
    <text evidence="2">The sequence shown here is derived from an EMBL/GenBank/DDBJ whole genome shotgun (WGS) entry which is preliminary data.</text>
</comment>
<dbReference type="AlphaFoldDB" id="A0A9Q1FL29"/>
<accession>A0A9Q1FL29</accession>
<evidence type="ECO:0000313" key="2">
    <source>
        <dbReference type="EMBL" id="KAJ8360851.1"/>
    </source>
</evidence>
<dbReference type="EMBL" id="JAINUF010000005">
    <property type="protein sequence ID" value="KAJ8360851.1"/>
    <property type="molecule type" value="Genomic_DNA"/>
</dbReference>
<dbReference type="Proteomes" id="UP001152622">
    <property type="component" value="Chromosome 5"/>
</dbReference>
<reference evidence="2" key="1">
    <citation type="journal article" date="2023" name="Science">
        <title>Genome structures resolve the early diversification of teleost fishes.</title>
        <authorList>
            <person name="Parey E."/>
            <person name="Louis A."/>
            <person name="Montfort J."/>
            <person name="Bouchez O."/>
            <person name="Roques C."/>
            <person name="Iampietro C."/>
            <person name="Lluch J."/>
            <person name="Castinel A."/>
            <person name="Donnadieu C."/>
            <person name="Desvignes T."/>
            <person name="Floi Bucao C."/>
            <person name="Jouanno E."/>
            <person name="Wen M."/>
            <person name="Mejri S."/>
            <person name="Dirks R."/>
            <person name="Jansen H."/>
            <person name="Henkel C."/>
            <person name="Chen W.J."/>
            <person name="Zahm M."/>
            <person name="Cabau C."/>
            <person name="Klopp C."/>
            <person name="Thompson A.W."/>
            <person name="Robinson-Rechavi M."/>
            <person name="Braasch I."/>
            <person name="Lecointre G."/>
            <person name="Bobe J."/>
            <person name="Postlethwait J.H."/>
            <person name="Berthelot C."/>
            <person name="Roest Crollius H."/>
            <person name="Guiguen Y."/>
        </authorList>
    </citation>
    <scope>NUCLEOTIDE SEQUENCE</scope>
    <source>
        <strain evidence="2">WJC10195</strain>
    </source>
</reference>
<sequence>MAGRGRLSVRNGCGSPGSRGLRTTEGHEGPLAFVSENPAQPSLEVKAPVPLTKQTPVPSGCVASLCG</sequence>
<keyword evidence="3" id="KW-1185">Reference proteome</keyword>
<name>A0A9Q1FL29_SYNKA</name>
<protein>
    <submittedName>
        <fullName evidence="2">Uncharacterized protein</fullName>
    </submittedName>
</protein>
<evidence type="ECO:0000313" key="3">
    <source>
        <dbReference type="Proteomes" id="UP001152622"/>
    </source>
</evidence>